<dbReference type="WBParaSite" id="maker-uti_cns_0005365-snap-gene-0.6-mRNA-1">
    <property type="protein sequence ID" value="maker-uti_cns_0005365-snap-gene-0.6-mRNA-1"/>
    <property type="gene ID" value="maker-uti_cns_0005365-snap-gene-0.6"/>
</dbReference>
<feature type="compositionally biased region" description="Basic and acidic residues" evidence="3">
    <location>
        <begin position="1591"/>
        <end position="1610"/>
    </location>
</feature>
<feature type="compositionally biased region" description="Basic and acidic residues" evidence="3">
    <location>
        <begin position="1501"/>
        <end position="1519"/>
    </location>
</feature>
<evidence type="ECO:0000313" key="5">
    <source>
        <dbReference type="Proteomes" id="UP000095280"/>
    </source>
</evidence>
<feature type="compositionally biased region" description="Acidic residues" evidence="3">
    <location>
        <begin position="1551"/>
        <end position="1562"/>
    </location>
</feature>
<feature type="compositionally biased region" description="Basic and acidic residues" evidence="3">
    <location>
        <begin position="1745"/>
        <end position="1758"/>
    </location>
</feature>
<organism evidence="5 6">
    <name type="scientific">Macrostomum lignano</name>
    <dbReference type="NCBI Taxonomy" id="282301"/>
    <lineage>
        <taxon>Eukaryota</taxon>
        <taxon>Metazoa</taxon>
        <taxon>Spiralia</taxon>
        <taxon>Lophotrochozoa</taxon>
        <taxon>Platyhelminthes</taxon>
        <taxon>Rhabditophora</taxon>
        <taxon>Macrostomorpha</taxon>
        <taxon>Macrostomida</taxon>
        <taxon>Macrostomidae</taxon>
        <taxon>Macrostomum</taxon>
    </lineage>
</organism>
<dbReference type="GO" id="GO:0005634">
    <property type="term" value="C:nucleus"/>
    <property type="evidence" value="ECO:0007669"/>
    <property type="project" value="TreeGrafter"/>
</dbReference>
<dbReference type="Gene3D" id="3.40.50.410">
    <property type="entry name" value="von Willebrand factor, type A domain"/>
    <property type="match status" value="1"/>
</dbReference>
<feature type="domain" description="VWFA" evidence="4">
    <location>
        <begin position="1938"/>
        <end position="2134"/>
    </location>
</feature>
<feature type="compositionally biased region" description="Polar residues" evidence="3">
    <location>
        <begin position="1765"/>
        <end position="1775"/>
    </location>
</feature>
<dbReference type="GO" id="GO:0005524">
    <property type="term" value="F:ATP binding"/>
    <property type="evidence" value="ECO:0007669"/>
    <property type="project" value="UniProtKB-KW"/>
</dbReference>
<dbReference type="InterPro" id="IPR036465">
    <property type="entry name" value="vWFA_dom_sf"/>
</dbReference>
<evidence type="ECO:0000313" key="6">
    <source>
        <dbReference type="WBParaSite" id="maker-uti_cns_0005365-snap-gene-0.6-mRNA-1"/>
    </source>
</evidence>
<dbReference type="Proteomes" id="UP000095280">
    <property type="component" value="Unplaced"/>
</dbReference>
<evidence type="ECO:0000259" key="4">
    <source>
        <dbReference type="PROSITE" id="PS50234"/>
    </source>
</evidence>
<feature type="compositionally biased region" description="Acidic residues" evidence="3">
    <location>
        <begin position="1710"/>
        <end position="1721"/>
    </location>
</feature>
<dbReference type="PANTHER" id="PTHR48103:SF2">
    <property type="entry name" value="MIDASIN"/>
    <property type="match status" value="1"/>
</dbReference>
<feature type="region of interest" description="Disordered" evidence="3">
    <location>
        <begin position="1472"/>
        <end position="1806"/>
    </location>
</feature>
<feature type="compositionally biased region" description="Basic and acidic residues" evidence="3">
    <location>
        <begin position="1627"/>
        <end position="1636"/>
    </location>
</feature>
<evidence type="ECO:0000256" key="1">
    <source>
        <dbReference type="ARBA" id="ARBA00022741"/>
    </source>
</evidence>
<dbReference type="PANTHER" id="PTHR48103">
    <property type="entry name" value="MIDASIN-RELATED"/>
    <property type="match status" value="1"/>
</dbReference>
<feature type="compositionally biased region" description="Basic and acidic residues" evidence="3">
    <location>
        <begin position="1725"/>
        <end position="1736"/>
    </location>
</feature>
<keyword evidence="5" id="KW-1185">Reference proteome</keyword>
<name>A0A1I8HCN6_9PLAT</name>
<keyword evidence="2" id="KW-0067">ATP-binding</keyword>
<sequence length="2145" mass="236215">SCRDFIIDRLLLGQHINDWSWQSALIRCDYADASVDNDGDICMEPGGDVSDFSPGFSRANQSLSAMLLCYHGDRRVNCPLARVDDRRNQLSWLAGYLTASAGAVLDQSSSSVMPTQSELSMLDGLRLLAGQLIGCHRPHWIGDGGSGAKVPVELLEIIGPDNSLLTLTADSEQQQPQRQQCLPDPHRLTFDLASLLLGLARPGSPLDPQLQLATLASQLAREAAESSARLRLRRLYRRHACGYGDGEDDSKANFNVDSETENEFEPPWWRQLADHVGTMLSSLASCRKDLSHRPEASPHRQQAEYERLQTEITQFATNYCRRDLLASLAGFANGDDCIDSISEQCYSAVVHQLDNWAAVTDAFANRLLTAYPALVDLSYSFLLGLALARRAMELRLARLRKLLPQFQSVTSQVSHLCGAFPPTSLDAARSLERLLATGACGSKHQLLPALLRLGLLATAEPDPSARLAGAGRVLRDDLLPAFTDWQRRRLEREAQEESLYTYKEHSRLETRTTEEQFEADLRLAFPDFNDCYADLLTSTMTMTSDDEKAKSANEAKKDSEEFSDRDRLLLMCALQRAADGDRDGQLTARLADCCYRLAGDLCSDAARDGRFLDPDADPKLLASHLRALTSLIASAASSAAESAASADYPDCLLAAPLDVYRDPAPDAAAACLAPLARLSIRLGELLGQWPENATLVQLRKLAERVMSFNVRDPLMKFVTGVDLVLAELQRWEAVASHEVSLMTELRQLSGVIIEWRRMELNRKLESCSSWKACLDHCQWRFRQSAARWLLPLAGILNDCTQPAQKCNASQLCQSLCQFLDRASLGDFSARLDCVGLLERLSDDWLLDDQCRSVLANARAYYAQYLPAVAAAARERRAGVESQLKASFCSAFVRISSDFIKIVKWSDMNFWSVRASVDRSHRAVLKAVKQLEELLRESALSAGCFSLPESANHKSTNSDVDLSEGDEVTHFATQLTAELAKPTTVVVSSELAKFEAEFLPRSPQLAERIRRLAPTSAASEAAAAVTSSVSGVAELCQRIVESSRQLRDMAPEQTDSRERYERQASQIQRLKRKALSDLFKTLQQAGLSYRKGRLAALSSLDEHRCLLFSFASFHQRDCHAGQHLLRGMHRRLAMTSTLTGGACTKELGLDGIERCDGFSLHLQRLLADLCRLLSRHAASFVRLAAAAEAAAAAPVTPRRRLSLRRLEAACNSTASQWAEYFSGLQPAAGTAGCQGDGSDCPAYARPSAAAELLRPPPDNNLAGWLPGALRQLAELHRRPADGQVLVNPFNSIADAIEAASGEVENGSVAEQSPSCCSTSSASMVECAEALVKSVLSCSQALAKADQGCNEDSDTADRQLSVAAPLTVLFSLDRTLTVPSLLAAADRLVDLIDCSPTEDFNAAKAASEPLIAFLQHLYAPYLASGLAALRHLAQLWSVLNSVFHDLLANGYCRPPPFAEEDDSSAAADSANGRQFKDVAGGGLGEGEGATDVSEQIESEDQLEGLKGDKEGDNEDQQKDIQEQPDGVEMSDDFNAPMFDDKDKTKDEDNQRDGEDEDNQAEEDLDRQMADLGDAEADDIDRNFWGEEDDEKGEDDKEGGADEEEKKKREERGPGVAAEEQEASASWRRRQPDSQDGADRQQQQQRQSRRRRRPEAEEAQHRRTNVDRADADDSKSKRRANLVEAGKEDDNADDEDHEGTEADTYQHLAPRDDEAEQPTEDAEALDSAGRDHNRARLGSDDDQQDEDTTAKDKEQLERLEPDADDQPAEQSKQKPLQQRNRRSELRPDGNLAEESPPGTPEPPTPSRPEDLLATAQAERGPAFFTSAIVDQLSGGRRQEEATPSMLQTQPPVQMALSTTGPPATAALIAWTECQRRTESLSRQLAEQLRAVLQPTRAARLQGDYRSGRRLNMRKLVPYVASQMRKDRIWLRRCKPSKREYQVLLAIDDSQSMLANRADQFTVDSLAVLSGALNTIESGQLAVCKFGAKPAELLHPLDQPFTAEAAAGVAARLTFQQADTKLMQLLPLATQLLAESRTSSAAQLLLVLTDGTFSDHMHPGVERCLRLAREARIFPVCVILDSPAGRASVYDIRSQQFVRDAQGTRRVTLVPYLDLFPFPFYLVVRDIAQLPSVLSEALRQWFEVVNAAF</sequence>
<feature type="compositionally biased region" description="Basic and acidic residues" evidence="3">
    <location>
        <begin position="1651"/>
        <end position="1672"/>
    </location>
</feature>
<feature type="compositionally biased region" description="Pro residues" evidence="3">
    <location>
        <begin position="1794"/>
        <end position="1803"/>
    </location>
</feature>
<evidence type="ECO:0000256" key="3">
    <source>
        <dbReference type="SAM" id="MobiDB-lite"/>
    </source>
</evidence>
<dbReference type="PROSITE" id="PS50234">
    <property type="entry name" value="VWFA"/>
    <property type="match status" value="1"/>
</dbReference>
<accession>A0A1I8HCN6</accession>
<reference evidence="6" key="1">
    <citation type="submission" date="2016-11" db="UniProtKB">
        <authorList>
            <consortium name="WormBaseParasite"/>
        </authorList>
    </citation>
    <scope>IDENTIFICATION</scope>
</reference>
<dbReference type="GO" id="GO:0000055">
    <property type="term" value="P:ribosomal large subunit export from nucleus"/>
    <property type="evidence" value="ECO:0007669"/>
    <property type="project" value="TreeGrafter"/>
</dbReference>
<dbReference type="GO" id="GO:0000027">
    <property type="term" value="P:ribosomal large subunit assembly"/>
    <property type="evidence" value="ECO:0007669"/>
    <property type="project" value="TreeGrafter"/>
</dbReference>
<dbReference type="SUPFAM" id="SSF53300">
    <property type="entry name" value="vWA-like"/>
    <property type="match status" value="1"/>
</dbReference>
<proteinExistence type="predicted"/>
<protein>
    <submittedName>
        <fullName evidence="6">VWFA domain-containing protein</fullName>
    </submittedName>
</protein>
<evidence type="ECO:0000256" key="2">
    <source>
        <dbReference type="ARBA" id="ARBA00022840"/>
    </source>
</evidence>
<feature type="compositionally biased region" description="Basic and acidic residues" evidence="3">
    <location>
        <begin position="1536"/>
        <end position="1550"/>
    </location>
</feature>
<dbReference type="InterPro" id="IPR002035">
    <property type="entry name" value="VWF_A"/>
</dbReference>
<keyword evidence="1" id="KW-0547">Nucleotide-binding</keyword>
<dbReference type="GO" id="GO:0030687">
    <property type="term" value="C:preribosome, large subunit precursor"/>
    <property type="evidence" value="ECO:0007669"/>
    <property type="project" value="TreeGrafter"/>
</dbReference>